<feature type="compositionally biased region" description="Basic and acidic residues" evidence="1">
    <location>
        <begin position="106"/>
        <end position="117"/>
    </location>
</feature>
<feature type="region of interest" description="Disordered" evidence="1">
    <location>
        <begin position="82"/>
        <end position="156"/>
    </location>
</feature>
<dbReference type="AlphaFoldDB" id="A0A0P0WVV0"/>
<reference evidence="2 3" key="2">
    <citation type="journal article" date="2013" name="Plant Cell Physiol.">
        <title>Rice Annotation Project Database (RAP-DB): an integrative and interactive database for rice genomics.</title>
        <authorList>
            <person name="Sakai H."/>
            <person name="Lee S.S."/>
            <person name="Tanaka T."/>
            <person name="Numa H."/>
            <person name="Kim J."/>
            <person name="Kawahara Y."/>
            <person name="Wakimoto H."/>
            <person name="Yang C.C."/>
            <person name="Iwamoto M."/>
            <person name="Abe T."/>
            <person name="Yamada Y."/>
            <person name="Muto A."/>
            <person name="Inokuchi H."/>
            <person name="Ikemura T."/>
            <person name="Matsumoto T."/>
            <person name="Sasaki T."/>
            <person name="Itoh T."/>
        </authorList>
    </citation>
    <scope>NUCLEOTIDE SEQUENCE [LARGE SCALE GENOMIC DNA]</scope>
    <source>
        <strain evidence="3">cv. Nipponbare</strain>
    </source>
</reference>
<sequence>MASKIGSPAVCPLLSCQKPPGGFSPAWYVTVAARIPSNRRYVRNFSTSSLAVSEVPDLLLFTGFCALGMPEEYDMESDICKDANKQSPDVDGGPHLPAAAGSVGTHEAEQAEHHGELEGPEPNGVAAQLLDEEQYEDDEGRPERRGVAVEEDEVPPRVAVPEHHVAGVVAVLVLLPEAAGGP</sequence>
<reference evidence="3" key="1">
    <citation type="journal article" date="2005" name="Nature">
        <title>The map-based sequence of the rice genome.</title>
        <authorList>
            <consortium name="International rice genome sequencing project (IRGSP)"/>
            <person name="Matsumoto T."/>
            <person name="Wu J."/>
            <person name="Kanamori H."/>
            <person name="Katayose Y."/>
            <person name="Fujisawa M."/>
            <person name="Namiki N."/>
            <person name="Mizuno H."/>
            <person name="Yamamoto K."/>
            <person name="Antonio B.A."/>
            <person name="Baba T."/>
            <person name="Sakata K."/>
            <person name="Nagamura Y."/>
            <person name="Aoki H."/>
            <person name="Arikawa K."/>
            <person name="Arita K."/>
            <person name="Bito T."/>
            <person name="Chiden Y."/>
            <person name="Fujitsuka N."/>
            <person name="Fukunaka R."/>
            <person name="Hamada M."/>
            <person name="Harada C."/>
            <person name="Hayashi A."/>
            <person name="Hijishita S."/>
            <person name="Honda M."/>
            <person name="Hosokawa S."/>
            <person name="Ichikawa Y."/>
            <person name="Idonuma A."/>
            <person name="Iijima M."/>
            <person name="Ikeda M."/>
            <person name="Ikeno M."/>
            <person name="Ito K."/>
            <person name="Ito S."/>
            <person name="Ito T."/>
            <person name="Ito Y."/>
            <person name="Ito Y."/>
            <person name="Iwabuchi A."/>
            <person name="Kamiya K."/>
            <person name="Karasawa W."/>
            <person name="Kurita K."/>
            <person name="Katagiri S."/>
            <person name="Kikuta A."/>
            <person name="Kobayashi H."/>
            <person name="Kobayashi N."/>
            <person name="Machita K."/>
            <person name="Maehara T."/>
            <person name="Masukawa M."/>
            <person name="Mizubayashi T."/>
            <person name="Mukai Y."/>
            <person name="Nagasaki H."/>
            <person name="Nagata Y."/>
            <person name="Naito S."/>
            <person name="Nakashima M."/>
            <person name="Nakama Y."/>
            <person name="Nakamichi Y."/>
            <person name="Nakamura M."/>
            <person name="Meguro A."/>
            <person name="Negishi M."/>
            <person name="Ohta I."/>
            <person name="Ohta T."/>
            <person name="Okamoto M."/>
            <person name="Ono N."/>
            <person name="Saji S."/>
            <person name="Sakaguchi M."/>
            <person name="Sakai K."/>
            <person name="Shibata M."/>
            <person name="Shimokawa T."/>
            <person name="Song J."/>
            <person name="Takazaki Y."/>
            <person name="Terasawa K."/>
            <person name="Tsugane M."/>
            <person name="Tsuji K."/>
            <person name="Ueda S."/>
            <person name="Waki K."/>
            <person name="Yamagata H."/>
            <person name="Yamamoto M."/>
            <person name="Yamamoto S."/>
            <person name="Yamane H."/>
            <person name="Yoshiki S."/>
            <person name="Yoshihara R."/>
            <person name="Yukawa K."/>
            <person name="Zhong H."/>
            <person name="Yano M."/>
            <person name="Yuan Q."/>
            <person name="Ouyang S."/>
            <person name="Liu J."/>
            <person name="Jones K.M."/>
            <person name="Gansberger K."/>
            <person name="Moffat K."/>
            <person name="Hill J."/>
            <person name="Bera J."/>
            <person name="Fadrosh D."/>
            <person name="Jin S."/>
            <person name="Johri S."/>
            <person name="Kim M."/>
            <person name="Overton L."/>
            <person name="Reardon M."/>
            <person name="Tsitrin T."/>
            <person name="Vuong H."/>
            <person name="Weaver B."/>
            <person name="Ciecko A."/>
            <person name="Tallon L."/>
            <person name="Jackson J."/>
            <person name="Pai G."/>
            <person name="Aken S.V."/>
            <person name="Utterback T."/>
            <person name="Reidmuller S."/>
            <person name="Feldblyum T."/>
            <person name="Hsiao J."/>
            <person name="Zismann V."/>
            <person name="Iobst S."/>
            <person name="de Vazeille A.R."/>
            <person name="Buell C.R."/>
            <person name="Ying K."/>
            <person name="Li Y."/>
            <person name="Lu T."/>
            <person name="Huang Y."/>
            <person name="Zhao Q."/>
            <person name="Feng Q."/>
            <person name="Zhang L."/>
            <person name="Zhu J."/>
            <person name="Weng Q."/>
            <person name="Mu J."/>
            <person name="Lu Y."/>
            <person name="Fan D."/>
            <person name="Liu Y."/>
            <person name="Guan J."/>
            <person name="Zhang Y."/>
            <person name="Yu S."/>
            <person name="Liu X."/>
            <person name="Zhang Y."/>
            <person name="Hong G."/>
            <person name="Han B."/>
            <person name="Choisne N."/>
            <person name="Demange N."/>
            <person name="Orjeda G."/>
            <person name="Samain S."/>
            <person name="Cattolico L."/>
            <person name="Pelletier E."/>
            <person name="Couloux A."/>
            <person name="Segurens B."/>
            <person name="Wincker P."/>
            <person name="D'Hont A."/>
            <person name="Scarpelli C."/>
            <person name="Weissenbach J."/>
            <person name="Salanoubat M."/>
            <person name="Quetier F."/>
            <person name="Yu Y."/>
            <person name="Kim H.R."/>
            <person name="Rambo T."/>
            <person name="Currie J."/>
            <person name="Collura K."/>
            <person name="Luo M."/>
            <person name="Yang T."/>
            <person name="Ammiraju J.S.S."/>
            <person name="Engler F."/>
            <person name="Soderlund C."/>
            <person name="Wing R.A."/>
            <person name="Palmer L.E."/>
            <person name="de la Bastide M."/>
            <person name="Spiegel L."/>
            <person name="Nascimento L."/>
            <person name="Zutavern T."/>
            <person name="O'Shaughnessy A."/>
            <person name="Dike S."/>
            <person name="Dedhia N."/>
            <person name="Preston R."/>
            <person name="Balija V."/>
            <person name="McCombie W.R."/>
            <person name="Chow T."/>
            <person name="Chen H."/>
            <person name="Chung M."/>
            <person name="Chen C."/>
            <person name="Shaw J."/>
            <person name="Wu H."/>
            <person name="Hsiao K."/>
            <person name="Chao Y."/>
            <person name="Chu M."/>
            <person name="Cheng C."/>
            <person name="Hour A."/>
            <person name="Lee P."/>
            <person name="Lin S."/>
            <person name="Lin Y."/>
            <person name="Liou J."/>
            <person name="Liu S."/>
            <person name="Hsing Y."/>
            <person name="Raghuvanshi S."/>
            <person name="Mohanty A."/>
            <person name="Bharti A.K."/>
            <person name="Gaur A."/>
            <person name="Gupta V."/>
            <person name="Kumar D."/>
            <person name="Ravi V."/>
            <person name="Vij S."/>
            <person name="Kapur A."/>
            <person name="Khurana P."/>
            <person name="Khurana P."/>
            <person name="Khurana J.P."/>
            <person name="Tyagi A.K."/>
            <person name="Gaikwad K."/>
            <person name="Singh A."/>
            <person name="Dalal V."/>
            <person name="Srivastava S."/>
            <person name="Dixit A."/>
            <person name="Pal A.K."/>
            <person name="Ghazi I.A."/>
            <person name="Yadav M."/>
            <person name="Pandit A."/>
            <person name="Bhargava A."/>
            <person name="Sureshbabu K."/>
            <person name="Batra K."/>
            <person name="Sharma T.R."/>
            <person name="Mohapatra T."/>
            <person name="Singh N.K."/>
            <person name="Messing J."/>
            <person name="Nelson A.B."/>
            <person name="Fuks G."/>
            <person name="Kavchok S."/>
            <person name="Keizer G."/>
            <person name="Linton E."/>
            <person name="Llaca V."/>
            <person name="Song R."/>
            <person name="Tanyolac B."/>
            <person name="Young S."/>
            <person name="Ho-Il K."/>
            <person name="Hahn J.H."/>
            <person name="Sangsakoo G."/>
            <person name="Vanavichit A."/>
            <person name="de Mattos Luiz.A.T."/>
            <person name="Zimmer P.D."/>
            <person name="Malone G."/>
            <person name="Dellagostin O."/>
            <person name="de Oliveira A.C."/>
            <person name="Bevan M."/>
            <person name="Bancroft I."/>
            <person name="Minx P."/>
            <person name="Cordum H."/>
            <person name="Wilson R."/>
            <person name="Cheng Z."/>
            <person name="Jin W."/>
            <person name="Jiang J."/>
            <person name="Leong S.A."/>
            <person name="Iwama H."/>
            <person name="Gojobori T."/>
            <person name="Itoh T."/>
            <person name="Niimura Y."/>
            <person name="Fujii Y."/>
            <person name="Habara T."/>
            <person name="Sakai H."/>
            <person name="Sato Y."/>
            <person name="Wilson G."/>
            <person name="Kumar K."/>
            <person name="McCouch S."/>
            <person name="Juretic N."/>
            <person name="Hoen D."/>
            <person name="Wright S."/>
            <person name="Bruskiewich R."/>
            <person name="Bureau T."/>
            <person name="Miyao A."/>
            <person name="Hirochika H."/>
            <person name="Nishikawa T."/>
            <person name="Kadowaki K."/>
            <person name="Sugiura M."/>
            <person name="Burr B."/>
            <person name="Sasaki T."/>
        </authorList>
    </citation>
    <scope>NUCLEOTIDE SEQUENCE [LARGE SCALE GENOMIC DNA]</scope>
    <source>
        <strain evidence="3">cv. Nipponbare</strain>
    </source>
</reference>
<evidence type="ECO:0000313" key="3">
    <source>
        <dbReference type="Proteomes" id="UP000059680"/>
    </source>
</evidence>
<accession>A0A0P0WVV0</accession>
<name>A0A0P0WVV0_ORYSJ</name>
<dbReference type="PaxDb" id="39947-A0A0P0WVV0"/>
<dbReference type="EMBL" id="AP014962">
    <property type="protein sequence ID" value="BAS97352.1"/>
    <property type="molecule type" value="Genomic_DNA"/>
</dbReference>
<dbReference type="Gramene" id="Os06t0297500-00">
    <property type="protein sequence ID" value="Os06t0297500-00"/>
    <property type="gene ID" value="Os06g0297500"/>
</dbReference>
<evidence type="ECO:0000313" key="2">
    <source>
        <dbReference type="EMBL" id="BAS97352.1"/>
    </source>
</evidence>
<keyword evidence="3" id="KW-1185">Reference proteome</keyword>
<dbReference type="Proteomes" id="UP000059680">
    <property type="component" value="Chromosome 6"/>
</dbReference>
<evidence type="ECO:0000256" key="1">
    <source>
        <dbReference type="SAM" id="MobiDB-lite"/>
    </source>
</evidence>
<organism evidence="2 3">
    <name type="scientific">Oryza sativa subsp. japonica</name>
    <name type="common">Rice</name>
    <dbReference type="NCBI Taxonomy" id="39947"/>
    <lineage>
        <taxon>Eukaryota</taxon>
        <taxon>Viridiplantae</taxon>
        <taxon>Streptophyta</taxon>
        <taxon>Embryophyta</taxon>
        <taxon>Tracheophyta</taxon>
        <taxon>Spermatophyta</taxon>
        <taxon>Magnoliopsida</taxon>
        <taxon>Liliopsida</taxon>
        <taxon>Poales</taxon>
        <taxon>Poaceae</taxon>
        <taxon>BOP clade</taxon>
        <taxon>Oryzoideae</taxon>
        <taxon>Oryzeae</taxon>
        <taxon>Oryzinae</taxon>
        <taxon>Oryza</taxon>
        <taxon>Oryza sativa</taxon>
    </lineage>
</organism>
<dbReference type="InParanoid" id="A0A0P0WVV0"/>
<protein>
    <submittedName>
        <fullName evidence="2">Os06g0297500 protein</fullName>
    </submittedName>
</protein>
<proteinExistence type="predicted"/>
<reference evidence="2 3" key="3">
    <citation type="journal article" date="2013" name="Rice">
        <title>Improvement of the Oryza sativa Nipponbare reference genome using next generation sequence and optical map data.</title>
        <authorList>
            <person name="Kawahara Y."/>
            <person name="de la Bastide M."/>
            <person name="Hamilton J.P."/>
            <person name="Kanamori H."/>
            <person name="McCombie W.R."/>
            <person name="Ouyang S."/>
            <person name="Schwartz D.C."/>
            <person name="Tanaka T."/>
            <person name="Wu J."/>
            <person name="Zhou S."/>
            <person name="Childs K.L."/>
            <person name="Davidson R.M."/>
            <person name="Lin H."/>
            <person name="Quesada-Ocampo L."/>
            <person name="Vaillancourt B."/>
            <person name="Sakai H."/>
            <person name="Lee S.S."/>
            <person name="Kim J."/>
            <person name="Numa H."/>
            <person name="Itoh T."/>
            <person name="Buell C.R."/>
            <person name="Matsumoto T."/>
        </authorList>
    </citation>
    <scope>NUCLEOTIDE SEQUENCE [LARGE SCALE GENOMIC DNA]</scope>
    <source>
        <strain evidence="3">cv. Nipponbare</strain>
    </source>
</reference>
<feature type="compositionally biased region" description="Acidic residues" evidence="1">
    <location>
        <begin position="130"/>
        <end position="140"/>
    </location>
</feature>
<gene>
    <name evidence="2" type="ordered locus">Os06g0297500</name>
    <name evidence="2" type="ORF">OSNPB_060297500</name>
</gene>